<protein>
    <recommendedName>
        <fullName evidence="1">RNA helicase</fullName>
        <ecNumber evidence="1">3.6.4.13</ecNumber>
    </recommendedName>
</protein>
<dbReference type="InterPro" id="IPR014001">
    <property type="entry name" value="Helicase_ATP-bd"/>
</dbReference>
<keyword evidence="4 9" id="KW-0347">Helicase</keyword>
<evidence type="ECO:0000259" key="8">
    <source>
        <dbReference type="PROSITE" id="PS51194"/>
    </source>
</evidence>
<gene>
    <name evidence="9" type="ORF">X975_16907</name>
</gene>
<keyword evidence="2" id="KW-0547">Nucleotide-binding</keyword>
<feature type="region of interest" description="Disordered" evidence="6">
    <location>
        <begin position="1129"/>
        <end position="1187"/>
    </location>
</feature>
<feature type="domain" description="Helicase ATP-binding" evidence="7">
    <location>
        <begin position="1"/>
        <end position="140"/>
    </location>
</feature>
<dbReference type="GO" id="GO:0003724">
    <property type="term" value="F:RNA helicase activity"/>
    <property type="evidence" value="ECO:0007669"/>
    <property type="project" value="UniProtKB-EC"/>
</dbReference>
<dbReference type="InterPro" id="IPR011545">
    <property type="entry name" value="DEAD/DEAH_box_helicase_dom"/>
</dbReference>
<evidence type="ECO:0000313" key="10">
    <source>
        <dbReference type="Proteomes" id="UP000054359"/>
    </source>
</evidence>
<evidence type="ECO:0000256" key="5">
    <source>
        <dbReference type="ARBA" id="ARBA00022840"/>
    </source>
</evidence>
<dbReference type="PROSITE" id="PS00039">
    <property type="entry name" value="DEAD_ATP_HELICASE"/>
    <property type="match status" value="1"/>
</dbReference>
<dbReference type="PROSITE" id="PS51194">
    <property type="entry name" value="HELICASE_CTER"/>
    <property type="match status" value="1"/>
</dbReference>
<evidence type="ECO:0000313" key="9">
    <source>
        <dbReference type="EMBL" id="KFM68113.1"/>
    </source>
</evidence>
<feature type="region of interest" description="Disordered" evidence="6">
    <location>
        <begin position="571"/>
        <end position="625"/>
    </location>
</feature>
<feature type="compositionally biased region" description="Low complexity" evidence="6">
    <location>
        <begin position="826"/>
        <end position="843"/>
    </location>
</feature>
<evidence type="ECO:0000256" key="2">
    <source>
        <dbReference type="ARBA" id="ARBA00022741"/>
    </source>
</evidence>
<evidence type="ECO:0000256" key="1">
    <source>
        <dbReference type="ARBA" id="ARBA00012552"/>
    </source>
</evidence>
<dbReference type="GO" id="GO:0003676">
    <property type="term" value="F:nucleic acid binding"/>
    <property type="evidence" value="ECO:0007669"/>
    <property type="project" value="InterPro"/>
</dbReference>
<dbReference type="InterPro" id="IPR000629">
    <property type="entry name" value="RNA-helicase_DEAD-box_CS"/>
</dbReference>
<feature type="compositionally biased region" description="Polar residues" evidence="6">
    <location>
        <begin position="588"/>
        <end position="597"/>
    </location>
</feature>
<keyword evidence="3" id="KW-0378">Hydrolase</keyword>
<reference evidence="9 10" key="1">
    <citation type="submission" date="2013-11" db="EMBL/GenBank/DDBJ databases">
        <title>Genome sequencing of Stegodyphus mimosarum.</title>
        <authorList>
            <person name="Bechsgaard J."/>
        </authorList>
    </citation>
    <scope>NUCLEOTIDE SEQUENCE [LARGE SCALE GENOMIC DNA]</scope>
</reference>
<dbReference type="SUPFAM" id="SSF52540">
    <property type="entry name" value="P-loop containing nucleoside triphosphate hydrolases"/>
    <property type="match status" value="1"/>
</dbReference>
<evidence type="ECO:0000259" key="7">
    <source>
        <dbReference type="PROSITE" id="PS51192"/>
    </source>
</evidence>
<dbReference type="InterPro" id="IPR027417">
    <property type="entry name" value="P-loop_NTPase"/>
</dbReference>
<dbReference type="OrthoDB" id="434041at2759"/>
<dbReference type="Proteomes" id="UP000054359">
    <property type="component" value="Unassembled WGS sequence"/>
</dbReference>
<feature type="region of interest" description="Disordered" evidence="6">
    <location>
        <begin position="826"/>
        <end position="848"/>
    </location>
</feature>
<feature type="compositionally biased region" description="Polar residues" evidence="6">
    <location>
        <begin position="605"/>
        <end position="616"/>
    </location>
</feature>
<dbReference type="GO" id="GO:0016787">
    <property type="term" value="F:hydrolase activity"/>
    <property type="evidence" value="ECO:0007669"/>
    <property type="project" value="UniProtKB-KW"/>
</dbReference>
<dbReference type="CDD" id="cd18787">
    <property type="entry name" value="SF2_C_DEAD"/>
    <property type="match status" value="1"/>
</dbReference>
<evidence type="ECO:0000256" key="4">
    <source>
        <dbReference type="ARBA" id="ARBA00022806"/>
    </source>
</evidence>
<keyword evidence="10" id="KW-1185">Reference proteome</keyword>
<organism evidence="9 10">
    <name type="scientific">Stegodyphus mimosarum</name>
    <name type="common">African social velvet spider</name>
    <dbReference type="NCBI Taxonomy" id="407821"/>
    <lineage>
        <taxon>Eukaryota</taxon>
        <taxon>Metazoa</taxon>
        <taxon>Ecdysozoa</taxon>
        <taxon>Arthropoda</taxon>
        <taxon>Chelicerata</taxon>
        <taxon>Arachnida</taxon>
        <taxon>Araneae</taxon>
        <taxon>Araneomorphae</taxon>
        <taxon>Entelegynae</taxon>
        <taxon>Eresoidea</taxon>
        <taxon>Eresidae</taxon>
        <taxon>Stegodyphus</taxon>
    </lineage>
</organism>
<dbReference type="PANTHER" id="PTHR47958">
    <property type="entry name" value="ATP-DEPENDENT RNA HELICASE DBP3"/>
    <property type="match status" value="1"/>
</dbReference>
<dbReference type="EC" id="3.6.4.13" evidence="1"/>
<accession>A0A087TSM4</accession>
<dbReference type="Pfam" id="PF00271">
    <property type="entry name" value="Helicase_C"/>
    <property type="match status" value="1"/>
</dbReference>
<dbReference type="Gene3D" id="3.40.50.300">
    <property type="entry name" value="P-loop containing nucleotide triphosphate hydrolases"/>
    <property type="match status" value="2"/>
</dbReference>
<dbReference type="InterPro" id="IPR001650">
    <property type="entry name" value="Helicase_C-like"/>
</dbReference>
<dbReference type="GO" id="GO:0005524">
    <property type="term" value="F:ATP binding"/>
    <property type="evidence" value="ECO:0007669"/>
    <property type="project" value="UniProtKB-KW"/>
</dbReference>
<dbReference type="SMART" id="SM00487">
    <property type="entry name" value="DEXDc"/>
    <property type="match status" value="1"/>
</dbReference>
<evidence type="ECO:0000256" key="6">
    <source>
        <dbReference type="SAM" id="MobiDB-lite"/>
    </source>
</evidence>
<sequence length="1369" mass="155823">MLMDIKTLQVLIMAPTREIATQICDVIKTVGSSFTKLRCASFIGGLPLEEDKAKSLHCQIAVGTPGRIKQLIDIGYLRTSAVRLFVLDEADELLRATCTGDIDWIFQTLPEDKQVIAASATYPKELEAIINKYFRQPYVIRLNIDELSLLGTVHYACLVEECKMPVLAYKLKLEALKKVLCAVKFSQCIIYCNLVSRVEGLCYDIQKWGFSVTHISSAKDQLDRLKAIERLKQFKCKVLVSSDVTARGIDAENVDIIINFDCPLNTETYLHRVGRAGRYGSQGIAVTFLSENQLSYFEKIATAGSFKVYLLSDPVPSDLITKRPEVNNEAVFGCNDKKLSNPLKMFYGAEEMVNNEPEDESAVINYFRKRKFLDSHSDTSSLNGTCSNTTNGIKVIADQDIQLLNENSDSLKFEDSVSNQREKSECHDSNIKCVSVNMKMKQQESQYRSNGTCDSELFESNCDNVKAVPEQAIDSFKFIQSESKISELRECEDSKSNDGERNVLENEIVADKYILFDERTAPASLTCDEPVDLDLNHIQPYCENAYAKQQLINSYSENYNEQVLEHKERTNNFNSKESVIEEPVPVLENQQSTSDSKNFSDKQKGIQTRSLSNTKSVDGMSHKTENLNSKSLDEIKEFVINFTGKYENQELLDAETLSINRSHERDEECLQRFQNEHASPEQISRLVSFEDIKNRKKCMLKYYYELFKEYQDYFENNLEFDSNPIKEKIHHILKEDEVTDGYCAEFQIDACKSKTQQVLNSNNVKNLFYDDRSEKCSSEAITENDMVNAEDGQILSGNSEPESGSLPRIENFYKFAEALYCDPVETLEVSSEESSSSESSSGTTEEDDIVNDAISNMPKGEVEQWFSADNSEHKSEGLPKIENFYKFTEAVYQDHMKIHQSASEKPSSEAINEAEIVNANVLTMPEDEVENLSFINNSEKGSESISKIVDFYKFAEALNQDHMGVVQSASEDEASSEATNEDGIINADVQNLPKGLVENLFATEHGLESLPTIEDFYKFAETINHNNMEVIQPSSEKSSEVADENGILNAAPDMPKSESELSFIGEKSEYKSERCPVIEDIHEFDGTIHQDYMELIQSCSETCSNYVQLKRNKKMLKCAFPKKAITASDHSVNHHKNREVSEEGFSSGTDDDVSFHKNYKKDFSKKNSSDKKPKHAKNHSIQNSFNHSVKPIPSDFELYKKNSKSKRHMNHSMSKRSKHCCEISKNCSKMSHHNSARHDLYREPSTYIPHRTDHTACFHSRIRNCKHLEHCHDCREFSQNNMFHSTCNCCCSSHFCRQTNSACKSGRQANHCYDFRRSLNTQSKSLKPSQHHCHPVHTDTSCQSQMCSEWYELFINQWLCLKNAIIFHK</sequence>
<dbReference type="STRING" id="407821.A0A087TSM4"/>
<keyword evidence="5" id="KW-0067">ATP-binding</keyword>
<evidence type="ECO:0000256" key="3">
    <source>
        <dbReference type="ARBA" id="ARBA00022801"/>
    </source>
</evidence>
<dbReference type="EMBL" id="KK116555">
    <property type="protein sequence ID" value="KFM68113.1"/>
    <property type="molecule type" value="Genomic_DNA"/>
</dbReference>
<feature type="domain" description="Helicase C-terminal" evidence="8">
    <location>
        <begin position="175"/>
        <end position="323"/>
    </location>
</feature>
<name>A0A087TSM4_STEMI</name>
<proteinExistence type="predicted"/>
<dbReference type="Pfam" id="PF00270">
    <property type="entry name" value="DEAD"/>
    <property type="match status" value="1"/>
</dbReference>
<dbReference type="PROSITE" id="PS51192">
    <property type="entry name" value="HELICASE_ATP_BIND_1"/>
    <property type="match status" value="1"/>
</dbReference>
<feature type="non-terminal residue" evidence="9">
    <location>
        <position position="1369"/>
    </location>
</feature>
<dbReference type="SMART" id="SM00490">
    <property type="entry name" value="HELICc"/>
    <property type="match status" value="1"/>
</dbReference>
<feature type="compositionally biased region" description="Basic and acidic residues" evidence="6">
    <location>
        <begin position="1160"/>
        <end position="1171"/>
    </location>
</feature>